<comment type="caution">
    <text evidence="1">Lacks conserved residue(s) required for the propagation of feature annotation.</text>
</comment>
<keyword evidence="1 2" id="KW-0378">Hydrolase</keyword>
<dbReference type="PRINTS" id="PR00480">
    <property type="entry name" value="ASTACIN"/>
</dbReference>
<dbReference type="InterPro" id="IPR006026">
    <property type="entry name" value="Peptidase_Metallo"/>
</dbReference>
<feature type="active site" evidence="1">
    <location>
        <position position="144"/>
    </location>
</feature>
<sequence length="245" mass="27600">MLWLILLVACLSEGYINSLKTGPPHLIQTSETQLDFEADYAVQEGDILLPTDRNAVSQLWAMVDGRLSVPYEINIDLEARTEDILNALNMISKKTCVRFHPRADETDYLHFEYGKGCASYVGCIGGEQPLLVGPKCKPGNICHEILHSLGFQHEHSRNDRGDHVTILNENIASGKEDNFLKRRGKTLGLKYDLDSIMHYGTNYFSRNGKPTIEPKKSGVTIGQRSYLSDLDVQRIRKLYNCGKTQ</sequence>
<keyword evidence="1 2" id="KW-0862">Zinc</keyword>
<protein>
    <recommendedName>
        <fullName evidence="2">Metalloendopeptidase</fullName>
        <ecNumber evidence="2">3.4.24.-</ecNumber>
    </recommendedName>
</protein>
<dbReference type="AlphaFoldDB" id="A0A7J6CPY3"/>
<organism evidence="4 5">
    <name type="scientific">Onychostoma macrolepis</name>
    <dbReference type="NCBI Taxonomy" id="369639"/>
    <lineage>
        <taxon>Eukaryota</taxon>
        <taxon>Metazoa</taxon>
        <taxon>Chordata</taxon>
        <taxon>Craniata</taxon>
        <taxon>Vertebrata</taxon>
        <taxon>Euteleostomi</taxon>
        <taxon>Actinopterygii</taxon>
        <taxon>Neopterygii</taxon>
        <taxon>Teleostei</taxon>
        <taxon>Ostariophysi</taxon>
        <taxon>Cypriniformes</taxon>
        <taxon>Cyprinidae</taxon>
        <taxon>Acrossocheilinae</taxon>
        <taxon>Onychostoma</taxon>
    </lineage>
</organism>
<dbReference type="Proteomes" id="UP000579812">
    <property type="component" value="Unassembled WGS sequence"/>
</dbReference>
<keyword evidence="1 2" id="KW-0479">Metal-binding</keyword>
<feature type="binding site" evidence="1">
    <location>
        <position position="147"/>
    </location>
    <ligand>
        <name>Zn(2+)</name>
        <dbReference type="ChEBI" id="CHEBI:29105"/>
        <note>catalytic</note>
    </ligand>
</feature>
<feature type="signal peptide" evidence="2">
    <location>
        <begin position="1"/>
        <end position="18"/>
    </location>
</feature>
<dbReference type="GO" id="GO:0006508">
    <property type="term" value="P:proteolysis"/>
    <property type="evidence" value="ECO:0007669"/>
    <property type="project" value="UniProtKB-KW"/>
</dbReference>
<feature type="domain" description="Peptidase M12A" evidence="3">
    <location>
        <begin position="54"/>
        <end position="242"/>
    </location>
</feature>
<dbReference type="SUPFAM" id="SSF55486">
    <property type="entry name" value="Metalloproteases ('zincins'), catalytic domain"/>
    <property type="match status" value="1"/>
</dbReference>
<name>A0A7J6CPY3_9TELE</name>
<keyword evidence="1 2" id="KW-0482">Metalloprotease</keyword>
<dbReference type="PROSITE" id="PS51864">
    <property type="entry name" value="ASTACIN"/>
    <property type="match status" value="1"/>
</dbReference>
<evidence type="ECO:0000256" key="2">
    <source>
        <dbReference type="RuleBase" id="RU361183"/>
    </source>
</evidence>
<dbReference type="GO" id="GO:0004222">
    <property type="term" value="F:metalloendopeptidase activity"/>
    <property type="evidence" value="ECO:0007669"/>
    <property type="project" value="UniProtKB-UniRule"/>
</dbReference>
<keyword evidence="1 2" id="KW-0645">Protease</keyword>
<dbReference type="InterPro" id="IPR034035">
    <property type="entry name" value="Astacin-like_dom"/>
</dbReference>
<comment type="caution">
    <text evidence="4">The sequence shown here is derived from an EMBL/GenBank/DDBJ whole genome shotgun (WGS) entry which is preliminary data.</text>
</comment>
<dbReference type="Pfam" id="PF01400">
    <property type="entry name" value="Astacin"/>
    <property type="match status" value="1"/>
</dbReference>
<dbReference type="GO" id="GO:0008270">
    <property type="term" value="F:zinc ion binding"/>
    <property type="evidence" value="ECO:0007669"/>
    <property type="project" value="UniProtKB-UniRule"/>
</dbReference>
<dbReference type="FunFam" id="3.40.390.10:FF:000065">
    <property type="entry name" value="Metalloendopeptidase"/>
    <property type="match status" value="1"/>
</dbReference>
<dbReference type="EC" id="3.4.24.-" evidence="2"/>
<keyword evidence="5" id="KW-1185">Reference proteome</keyword>
<gene>
    <name evidence="4" type="ORF">G5714_011342</name>
</gene>
<evidence type="ECO:0000313" key="5">
    <source>
        <dbReference type="Proteomes" id="UP000579812"/>
    </source>
</evidence>
<evidence type="ECO:0000256" key="1">
    <source>
        <dbReference type="PROSITE-ProRule" id="PRU01211"/>
    </source>
</evidence>
<dbReference type="CDD" id="cd04280">
    <property type="entry name" value="ZnMc_astacin_like"/>
    <property type="match status" value="1"/>
</dbReference>
<dbReference type="SMART" id="SM00235">
    <property type="entry name" value="ZnMc"/>
    <property type="match status" value="1"/>
</dbReference>
<dbReference type="InterPro" id="IPR001506">
    <property type="entry name" value="Peptidase_M12A"/>
</dbReference>
<reference evidence="4 5" key="1">
    <citation type="submission" date="2020-04" db="EMBL/GenBank/DDBJ databases">
        <title>Chromosome-level genome assembly of a cyprinid fish Onychostoma macrolepis by integration of Nanopore Sequencing, Bionano and Hi-C technology.</title>
        <authorList>
            <person name="Wang D."/>
        </authorList>
    </citation>
    <scope>NUCLEOTIDE SEQUENCE [LARGE SCALE GENOMIC DNA]</scope>
    <source>
        <strain evidence="4">SWU-2019</strain>
        <tissue evidence="4">Muscle</tissue>
    </source>
</reference>
<dbReference type="PANTHER" id="PTHR10127">
    <property type="entry name" value="DISCOIDIN, CUB, EGF, LAMININ , AND ZINC METALLOPROTEASE DOMAIN CONTAINING"/>
    <property type="match status" value="1"/>
</dbReference>
<feature type="binding site" evidence="1">
    <location>
        <position position="153"/>
    </location>
    <ligand>
        <name>Zn(2+)</name>
        <dbReference type="ChEBI" id="CHEBI:29105"/>
        <note>catalytic</note>
    </ligand>
</feature>
<evidence type="ECO:0000313" key="4">
    <source>
        <dbReference type="EMBL" id="KAF4108583.1"/>
    </source>
</evidence>
<dbReference type="Gene3D" id="3.40.390.10">
    <property type="entry name" value="Collagenase (Catalytic Domain)"/>
    <property type="match status" value="1"/>
</dbReference>
<accession>A0A7J6CPY3</accession>
<feature type="chain" id="PRO_5029933129" description="Metalloendopeptidase" evidence="2">
    <location>
        <begin position="19"/>
        <end position="245"/>
    </location>
</feature>
<dbReference type="OrthoDB" id="291007at2759"/>
<comment type="cofactor">
    <cofactor evidence="1 2">
        <name>Zn(2+)</name>
        <dbReference type="ChEBI" id="CHEBI:29105"/>
    </cofactor>
    <text evidence="1 2">Binds 1 zinc ion per subunit.</text>
</comment>
<evidence type="ECO:0000259" key="3">
    <source>
        <dbReference type="PROSITE" id="PS51864"/>
    </source>
</evidence>
<proteinExistence type="predicted"/>
<keyword evidence="2" id="KW-0732">Signal</keyword>
<dbReference type="InterPro" id="IPR024079">
    <property type="entry name" value="MetalloPept_cat_dom_sf"/>
</dbReference>
<feature type="binding site" evidence="1">
    <location>
        <position position="143"/>
    </location>
    <ligand>
        <name>Zn(2+)</name>
        <dbReference type="ChEBI" id="CHEBI:29105"/>
        <note>catalytic</note>
    </ligand>
</feature>
<dbReference type="EMBL" id="JAAMOB010000010">
    <property type="protein sequence ID" value="KAF4108583.1"/>
    <property type="molecule type" value="Genomic_DNA"/>
</dbReference>
<dbReference type="PANTHER" id="PTHR10127:SF870">
    <property type="entry name" value="METALLOENDOPEPTIDASE"/>
    <property type="match status" value="1"/>
</dbReference>